<dbReference type="AlphaFoldDB" id="H5SPJ3"/>
<evidence type="ECO:0000256" key="1">
    <source>
        <dbReference type="SAM" id="Phobius"/>
    </source>
</evidence>
<feature type="transmembrane region" description="Helical" evidence="1">
    <location>
        <begin position="48"/>
        <end position="69"/>
    </location>
</feature>
<protein>
    <submittedName>
        <fullName evidence="2">Hypothetical conserved protein</fullName>
    </submittedName>
</protein>
<dbReference type="PANTHER" id="PTHR36443:SF1">
    <property type="entry name" value="BSR5223 PROTEIN"/>
    <property type="match status" value="1"/>
</dbReference>
<sequence length="73" mass="8171">MDPRGVGLWLVFAGVLLVLLGGLVWLGAFSWFGRLPGDLRFGNEHVRVYIPFTTMVLLSLVMTLLLSLLSRLR</sequence>
<proteinExistence type="predicted"/>
<keyword evidence="1" id="KW-1133">Transmembrane helix</keyword>
<reference evidence="2" key="2">
    <citation type="journal article" date="2012" name="PLoS ONE">
        <title>A Deeply Branching Thermophilic Bacterium with an Ancient Acetyl-CoA Pathway Dominates a Subsurface Ecosystem.</title>
        <authorList>
            <person name="Takami H."/>
            <person name="Noguchi H."/>
            <person name="Takaki Y."/>
            <person name="Uchiyama I."/>
            <person name="Toyoda A."/>
            <person name="Nishi S."/>
            <person name="Chee G.-J."/>
            <person name="Arai W."/>
            <person name="Nunoura T."/>
            <person name="Itoh T."/>
            <person name="Hattori M."/>
            <person name="Takai K."/>
        </authorList>
    </citation>
    <scope>NUCLEOTIDE SEQUENCE</scope>
</reference>
<dbReference type="Pfam" id="PF11146">
    <property type="entry name" value="DUF2905"/>
    <property type="match status" value="1"/>
</dbReference>
<evidence type="ECO:0000313" key="2">
    <source>
        <dbReference type="EMBL" id="BAL58079.1"/>
    </source>
</evidence>
<accession>H5SPJ3</accession>
<dbReference type="InterPro" id="IPR021320">
    <property type="entry name" value="DUF2905"/>
</dbReference>
<feature type="transmembrane region" description="Helical" evidence="1">
    <location>
        <begin position="7"/>
        <end position="28"/>
    </location>
</feature>
<dbReference type="PANTHER" id="PTHR36443">
    <property type="entry name" value="BSR5223 PROTEIN"/>
    <property type="match status" value="1"/>
</dbReference>
<reference evidence="2" key="1">
    <citation type="journal article" date="2005" name="Environ. Microbiol.">
        <title>Genetic and functional properties of uncultivated thermophilic crenarchaeotes from a subsurface gold mine as revealed by analysis of genome fragments.</title>
        <authorList>
            <person name="Nunoura T."/>
            <person name="Hirayama H."/>
            <person name="Takami H."/>
            <person name="Oida H."/>
            <person name="Nishi S."/>
            <person name="Shimamura S."/>
            <person name="Suzuki Y."/>
            <person name="Inagaki F."/>
            <person name="Takai K."/>
            <person name="Nealson K.H."/>
            <person name="Horikoshi K."/>
        </authorList>
    </citation>
    <scope>NUCLEOTIDE SEQUENCE</scope>
</reference>
<name>H5SPJ3_9ZZZZ</name>
<dbReference type="EMBL" id="AP011793">
    <property type="protein sequence ID" value="BAL58079.1"/>
    <property type="molecule type" value="Genomic_DNA"/>
</dbReference>
<keyword evidence="1" id="KW-0812">Transmembrane</keyword>
<organism evidence="2">
    <name type="scientific">uncultured prokaryote</name>
    <dbReference type="NCBI Taxonomy" id="198431"/>
    <lineage>
        <taxon>unclassified sequences</taxon>
        <taxon>environmental samples</taxon>
    </lineage>
</organism>
<gene>
    <name evidence="2" type="ORF">HGMM_F54D01C06</name>
</gene>
<keyword evidence="1" id="KW-0472">Membrane</keyword>